<sequence>MSRSWRTDPYEIRAARRTRHSVPIRVTAPRPGHVHSAAPSDIRRLLAELGPVGTYGVRRIELRQQEFDYGQG</sequence>
<dbReference type="EMBL" id="CP046172">
    <property type="protein sequence ID" value="QIS12770.1"/>
    <property type="molecule type" value="Genomic_DNA"/>
</dbReference>
<gene>
    <name evidence="1" type="ORF">F5544_24575</name>
</gene>
<accession>A0A6G9YHX8</accession>
<reference evidence="1 2" key="1">
    <citation type="journal article" date="2019" name="ACS Chem. Biol.">
        <title>Identification and Mobilization of a Cryptic Antibiotic Biosynthesis Gene Locus from a Human-Pathogenic Nocardia Isolate.</title>
        <authorList>
            <person name="Herisse M."/>
            <person name="Ishida K."/>
            <person name="Porter J.L."/>
            <person name="Howden B."/>
            <person name="Hertweck C."/>
            <person name="Stinear T.P."/>
            <person name="Pidot S.J."/>
        </authorList>
    </citation>
    <scope>NUCLEOTIDE SEQUENCE [LARGE SCALE GENOMIC DNA]</scope>
    <source>
        <strain evidence="1 2">AUSMDU00012717</strain>
    </source>
</reference>
<protein>
    <submittedName>
        <fullName evidence="1">Uncharacterized protein</fullName>
    </submittedName>
</protein>
<evidence type="ECO:0000313" key="1">
    <source>
        <dbReference type="EMBL" id="QIS12770.1"/>
    </source>
</evidence>
<dbReference type="RefSeq" id="WP_167475402.1">
    <property type="nucleotide sequence ID" value="NZ_CP046172.1"/>
</dbReference>
<evidence type="ECO:0000313" key="2">
    <source>
        <dbReference type="Proteomes" id="UP000503540"/>
    </source>
</evidence>
<organism evidence="1 2">
    <name type="scientific">Nocardia arthritidis</name>
    <dbReference type="NCBI Taxonomy" id="228602"/>
    <lineage>
        <taxon>Bacteria</taxon>
        <taxon>Bacillati</taxon>
        <taxon>Actinomycetota</taxon>
        <taxon>Actinomycetes</taxon>
        <taxon>Mycobacteriales</taxon>
        <taxon>Nocardiaceae</taxon>
        <taxon>Nocardia</taxon>
    </lineage>
</organism>
<name>A0A6G9YHX8_9NOCA</name>
<keyword evidence="2" id="KW-1185">Reference proteome</keyword>
<dbReference type="KEGG" id="nah:F5544_24575"/>
<dbReference type="AlphaFoldDB" id="A0A6G9YHX8"/>
<proteinExistence type="predicted"/>
<dbReference type="Proteomes" id="UP000503540">
    <property type="component" value="Chromosome"/>
</dbReference>